<dbReference type="GO" id="GO:0005658">
    <property type="term" value="C:alpha DNA polymerase:primase complex"/>
    <property type="evidence" value="ECO:0007669"/>
    <property type="project" value="TreeGrafter"/>
</dbReference>
<dbReference type="GO" id="GO:0051539">
    <property type="term" value="F:4 iron, 4 sulfur cluster binding"/>
    <property type="evidence" value="ECO:0007669"/>
    <property type="project" value="UniProtKB-KW"/>
</dbReference>
<sequence length="55" mass="6270">ITADMINELAQKHFPVCVRNLHDNLYTVKHFKHTGRLHYGVFLKARACRGSSGCD</sequence>
<keyword evidence="2" id="KW-0004">4Fe-4S</keyword>
<dbReference type="GO" id="GO:0006270">
    <property type="term" value="P:DNA replication initiation"/>
    <property type="evidence" value="ECO:0007669"/>
    <property type="project" value="TreeGrafter"/>
</dbReference>
<keyword evidence="3" id="KW-0639">Primosome</keyword>
<evidence type="ECO:0000256" key="3">
    <source>
        <dbReference type="ARBA" id="ARBA00022515"/>
    </source>
</evidence>
<dbReference type="Proteomes" id="UP000006514">
    <property type="component" value="Unassembled WGS sequence"/>
</dbReference>
<evidence type="ECO:0000256" key="5">
    <source>
        <dbReference type="ARBA" id="ARBA00022723"/>
    </source>
</evidence>
<feature type="non-terminal residue" evidence="9">
    <location>
        <position position="1"/>
    </location>
</feature>
<keyword evidence="5" id="KW-0479">Metal-binding</keyword>
<feature type="domain" description="DNA primase large subunit C-terminal" evidence="8">
    <location>
        <begin position="8"/>
        <end position="45"/>
    </location>
</feature>
<keyword evidence="10" id="KW-1185">Reference proteome</keyword>
<name>J0WLB9_AURST</name>
<evidence type="ECO:0000256" key="4">
    <source>
        <dbReference type="ARBA" id="ARBA00022705"/>
    </source>
</evidence>
<evidence type="ECO:0000256" key="1">
    <source>
        <dbReference type="ARBA" id="ARBA00001966"/>
    </source>
</evidence>
<evidence type="ECO:0000259" key="8">
    <source>
        <dbReference type="Pfam" id="PF04104"/>
    </source>
</evidence>
<keyword evidence="4" id="KW-0235">DNA replication</keyword>
<protein>
    <recommendedName>
        <fullName evidence="8">DNA primase large subunit C-terminal domain-containing protein</fullName>
    </recommendedName>
</protein>
<dbReference type="InterPro" id="IPR058560">
    <property type="entry name" value="DNA_primase_C"/>
</dbReference>
<dbReference type="InterPro" id="IPR007238">
    <property type="entry name" value="DNA_primase_lsu_euk/arc"/>
</dbReference>
<dbReference type="GO" id="GO:0046872">
    <property type="term" value="F:metal ion binding"/>
    <property type="evidence" value="ECO:0007669"/>
    <property type="project" value="UniProtKB-KW"/>
</dbReference>
<dbReference type="GO" id="GO:0006269">
    <property type="term" value="P:DNA replication, synthesis of primer"/>
    <property type="evidence" value="ECO:0007669"/>
    <property type="project" value="UniProtKB-KW"/>
</dbReference>
<dbReference type="Pfam" id="PF04104">
    <property type="entry name" value="DNA_primase_lrg"/>
    <property type="match status" value="1"/>
</dbReference>
<evidence type="ECO:0000256" key="2">
    <source>
        <dbReference type="ARBA" id="ARBA00022485"/>
    </source>
</evidence>
<evidence type="ECO:0000313" key="10">
    <source>
        <dbReference type="Proteomes" id="UP000006514"/>
    </source>
</evidence>
<organism evidence="9 10">
    <name type="scientific">Auricularia subglabra (strain TFB-10046 / SS5)</name>
    <name type="common">White-rot fungus</name>
    <name type="synonym">Auricularia delicata (strain TFB10046)</name>
    <dbReference type="NCBI Taxonomy" id="717982"/>
    <lineage>
        <taxon>Eukaryota</taxon>
        <taxon>Fungi</taxon>
        <taxon>Dikarya</taxon>
        <taxon>Basidiomycota</taxon>
        <taxon>Agaricomycotina</taxon>
        <taxon>Agaricomycetes</taxon>
        <taxon>Auriculariales</taxon>
        <taxon>Auriculariaceae</taxon>
        <taxon>Auricularia</taxon>
    </lineage>
</organism>
<accession>J0WLB9</accession>
<evidence type="ECO:0000256" key="7">
    <source>
        <dbReference type="ARBA" id="ARBA00023014"/>
    </source>
</evidence>
<keyword evidence="7" id="KW-0411">Iron-sulfur</keyword>
<proteinExistence type="predicted"/>
<evidence type="ECO:0000313" key="9">
    <source>
        <dbReference type="EMBL" id="EJD33108.1"/>
    </source>
</evidence>
<dbReference type="AlphaFoldDB" id="J0WLB9"/>
<dbReference type="PANTHER" id="PTHR10537">
    <property type="entry name" value="DNA PRIMASE LARGE SUBUNIT"/>
    <property type="match status" value="1"/>
</dbReference>
<reference evidence="10" key="1">
    <citation type="journal article" date="2012" name="Science">
        <title>The Paleozoic origin of enzymatic lignin decomposition reconstructed from 31 fungal genomes.</title>
        <authorList>
            <person name="Floudas D."/>
            <person name="Binder M."/>
            <person name="Riley R."/>
            <person name="Barry K."/>
            <person name="Blanchette R.A."/>
            <person name="Henrissat B."/>
            <person name="Martinez A.T."/>
            <person name="Otillar R."/>
            <person name="Spatafora J.W."/>
            <person name="Yadav J.S."/>
            <person name="Aerts A."/>
            <person name="Benoit I."/>
            <person name="Boyd A."/>
            <person name="Carlson A."/>
            <person name="Copeland A."/>
            <person name="Coutinho P.M."/>
            <person name="de Vries R.P."/>
            <person name="Ferreira P."/>
            <person name="Findley K."/>
            <person name="Foster B."/>
            <person name="Gaskell J."/>
            <person name="Glotzer D."/>
            <person name="Gorecki P."/>
            <person name="Heitman J."/>
            <person name="Hesse C."/>
            <person name="Hori C."/>
            <person name="Igarashi K."/>
            <person name="Jurgens J.A."/>
            <person name="Kallen N."/>
            <person name="Kersten P."/>
            <person name="Kohler A."/>
            <person name="Kuees U."/>
            <person name="Kumar T.K.A."/>
            <person name="Kuo A."/>
            <person name="LaButti K."/>
            <person name="Larrondo L.F."/>
            <person name="Lindquist E."/>
            <person name="Ling A."/>
            <person name="Lombard V."/>
            <person name="Lucas S."/>
            <person name="Lundell T."/>
            <person name="Martin R."/>
            <person name="McLaughlin D.J."/>
            <person name="Morgenstern I."/>
            <person name="Morin E."/>
            <person name="Murat C."/>
            <person name="Nagy L.G."/>
            <person name="Nolan M."/>
            <person name="Ohm R.A."/>
            <person name="Patyshakuliyeva A."/>
            <person name="Rokas A."/>
            <person name="Ruiz-Duenas F.J."/>
            <person name="Sabat G."/>
            <person name="Salamov A."/>
            <person name="Samejima M."/>
            <person name="Schmutz J."/>
            <person name="Slot J.C."/>
            <person name="St John F."/>
            <person name="Stenlid J."/>
            <person name="Sun H."/>
            <person name="Sun S."/>
            <person name="Syed K."/>
            <person name="Tsang A."/>
            <person name="Wiebenga A."/>
            <person name="Young D."/>
            <person name="Pisabarro A."/>
            <person name="Eastwood D.C."/>
            <person name="Martin F."/>
            <person name="Cullen D."/>
            <person name="Grigoriev I.V."/>
            <person name="Hibbett D.S."/>
        </authorList>
    </citation>
    <scope>NUCLEOTIDE SEQUENCE [LARGE SCALE GENOMIC DNA]</scope>
    <source>
        <strain evidence="10">TFB10046</strain>
    </source>
</reference>
<keyword evidence="6" id="KW-0408">Iron</keyword>
<comment type="cofactor">
    <cofactor evidence="1">
        <name>[4Fe-4S] cluster</name>
        <dbReference type="ChEBI" id="CHEBI:49883"/>
    </cofactor>
</comment>
<dbReference type="EMBL" id="JH688434">
    <property type="protein sequence ID" value="EJD33108.1"/>
    <property type="molecule type" value="Genomic_DNA"/>
</dbReference>
<dbReference type="PANTHER" id="PTHR10537:SF3">
    <property type="entry name" value="DNA PRIMASE LARGE SUBUNIT"/>
    <property type="match status" value="1"/>
</dbReference>
<evidence type="ECO:0000256" key="6">
    <source>
        <dbReference type="ARBA" id="ARBA00023004"/>
    </source>
</evidence>
<gene>
    <name evidence="9" type="ORF">AURDEDRAFT_77205</name>
</gene>
<dbReference type="KEGG" id="adl:AURDEDRAFT_77205"/>
<dbReference type="OrthoDB" id="421393at2759"/>
<dbReference type="InParanoid" id="J0WLB9"/>